<name>G4SWK7_META2</name>
<dbReference type="PATRIC" id="fig|271065.3.peg.3688"/>
<dbReference type="PROSITE" id="PS00622">
    <property type="entry name" value="HTH_LUXR_1"/>
    <property type="match status" value="1"/>
</dbReference>
<dbReference type="InterPro" id="IPR001789">
    <property type="entry name" value="Sig_transdc_resp-reg_receiver"/>
</dbReference>
<proteinExistence type="predicted"/>
<sequence length="217" mass="24365">MRDISTQTFYVFIVDDDDAVRDGLGEVMEVAGFNYQTFESAEHFLQDYCPGKRGCLVLDLNMPDMTGDELQTELFRRDIHLPIIFLTGYGDIPTTVRVIKAGAVDFLTKPVSSKLLIERIRGVLEQEARRYEDSLLAEQALCRRLNGLTTRESEVMSLVVAGHANKEIARQLGISHRTVEVHRARVMEKTGATSLLELARLCETCRLPPEASSSESE</sequence>
<dbReference type="CDD" id="cd06170">
    <property type="entry name" value="LuxR_C_like"/>
    <property type="match status" value="1"/>
</dbReference>
<evidence type="ECO:0000256" key="3">
    <source>
        <dbReference type="ARBA" id="ARBA00023163"/>
    </source>
</evidence>
<dbReference type="EMBL" id="FO082060">
    <property type="protein sequence ID" value="CCE25233.1"/>
    <property type="molecule type" value="Genomic_DNA"/>
</dbReference>
<feature type="modified residue" description="4-aspartylphosphate" evidence="4">
    <location>
        <position position="59"/>
    </location>
</feature>
<evidence type="ECO:0000256" key="4">
    <source>
        <dbReference type="PROSITE-ProRule" id="PRU00169"/>
    </source>
</evidence>
<accession>G4SWK7</accession>
<keyword evidence="4" id="KW-0597">Phosphoprotein</keyword>
<dbReference type="Proteomes" id="UP000008315">
    <property type="component" value="Chromosome"/>
</dbReference>
<dbReference type="InterPro" id="IPR016032">
    <property type="entry name" value="Sig_transdc_resp-reg_C-effctor"/>
</dbReference>
<dbReference type="GO" id="GO:0000160">
    <property type="term" value="P:phosphorelay signal transduction system"/>
    <property type="evidence" value="ECO:0007669"/>
    <property type="project" value="InterPro"/>
</dbReference>
<evidence type="ECO:0000256" key="1">
    <source>
        <dbReference type="ARBA" id="ARBA00023015"/>
    </source>
</evidence>
<dbReference type="InterPro" id="IPR036388">
    <property type="entry name" value="WH-like_DNA-bd_sf"/>
</dbReference>
<dbReference type="PANTHER" id="PTHR44688">
    <property type="entry name" value="DNA-BINDING TRANSCRIPTIONAL ACTIVATOR DEVR_DOSR"/>
    <property type="match status" value="1"/>
</dbReference>
<evidence type="ECO:0000313" key="7">
    <source>
        <dbReference type="EMBL" id="CCE25233.1"/>
    </source>
</evidence>
<dbReference type="GO" id="GO:0003677">
    <property type="term" value="F:DNA binding"/>
    <property type="evidence" value="ECO:0007669"/>
    <property type="project" value="UniProtKB-KW"/>
</dbReference>
<evidence type="ECO:0000259" key="6">
    <source>
        <dbReference type="PROSITE" id="PS50110"/>
    </source>
</evidence>
<feature type="domain" description="Response regulatory" evidence="6">
    <location>
        <begin position="10"/>
        <end position="124"/>
    </location>
</feature>
<dbReference type="SMART" id="SM00421">
    <property type="entry name" value="HTH_LUXR"/>
    <property type="match status" value="1"/>
</dbReference>
<evidence type="ECO:0000259" key="5">
    <source>
        <dbReference type="PROSITE" id="PS50043"/>
    </source>
</evidence>
<protein>
    <submittedName>
        <fullName evidence="7">Nodulation protein W</fullName>
    </submittedName>
</protein>
<dbReference type="Pfam" id="PF00196">
    <property type="entry name" value="GerE"/>
    <property type="match status" value="1"/>
</dbReference>
<dbReference type="Pfam" id="PF00072">
    <property type="entry name" value="Response_reg"/>
    <property type="match status" value="1"/>
</dbReference>
<dbReference type="Gene3D" id="1.10.10.10">
    <property type="entry name" value="Winged helix-like DNA-binding domain superfamily/Winged helix DNA-binding domain"/>
    <property type="match status" value="1"/>
</dbReference>
<dbReference type="PRINTS" id="PR00038">
    <property type="entry name" value="HTHLUXR"/>
</dbReference>
<evidence type="ECO:0000313" key="8">
    <source>
        <dbReference type="Proteomes" id="UP000008315"/>
    </source>
</evidence>
<gene>
    <name evidence="7" type="primary">nodW</name>
    <name evidence="7" type="ordered locus">MEALZ_3575</name>
</gene>
<reference evidence="8" key="1">
    <citation type="journal article" date="2012" name="J. Bacteriol.">
        <title>Genome sequence of the haloalkaliphilic methanotrophic bacterium Methylomicrobium alcaliphilum 20Z.</title>
        <authorList>
            <person name="Vuilleumier S."/>
            <person name="Khmelenina V.N."/>
            <person name="Bringel F."/>
            <person name="Reshetnikov A.S."/>
            <person name="Lajus A."/>
            <person name="Mangenot S."/>
            <person name="Rouy Z."/>
            <person name="Op den Camp H.J."/>
            <person name="Jetten M.S."/>
            <person name="Dispirito A.A."/>
            <person name="Dunfield P."/>
            <person name="Klotz M.G."/>
            <person name="Semrau J.D."/>
            <person name="Stein L.Y."/>
            <person name="Barbe V."/>
            <person name="Medigue C."/>
            <person name="Trotsenko Y.A."/>
            <person name="Kalyuzhnaya M.G."/>
        </authorList>
    </citation>
    <scope>NUCLEOTIDE SEQUENCE [LARGE SCALE GENOMIC DNA]</scope>
    <source>
        <strain evidence="8">DSM 19304 / NCIMB 14124 / VKM B-2133 / 20Z</strain>
    </source>
</reference>
<dbReference type="SUPFAM" id="SSF46894">
    <property type="entry name" value="C-terminal effector domain of the bipartite response regulators"/>
    <property type="match status" value="1"/>
</dbReference>
<keyword evidence="3" id="KW-0804">Transcription</keyword>
<evidence type="ECO:0000256" key="2">
    <source>
        <dbReference type="ARBA" id="ARBA00023125"/>
    </source>
</evidence>
<keyword evidence="8" id="KW-1185">Reference proteome</keyword>
<dbReference type="HOGENOM" id="CLU_000445_90_4_6"/>
<dbReference type="PROSITE" id="PS50110">
    <property type="entry name" value="RESPONSE_REGULATORY"/>
    <property type="match status" value="1"/>
</dbReference>
<dbReference type="RefSeq" id="WP_014149988.1">
    <property type="nucleotide sequence ID" value="NC_016112.1"/>
</dbReference>
<dbReference type="SUPFAM" id="SSF52172">
    <property type="entry name" value="CheY-like"/>
    <property type="match status" value="1"/>
</dbReference>
<dbReference type="KEGG" id="mah:MEALZ_3575"/>
<organism evidence="7 8">
    <name type="scientific">Methylotuvimicrobium alcaliphilum (strain DSM 19304 / NCIMB 14124 / VKM B-2133 / 20Z)</name>
    <name type="common">Methylomicrobium alcaliphilum</name>
    <dbReference type="NCBI Taxonomy" id="1091494"/>
    <lineage>
        <taxon>Bacteria</taxon>
        <taxon>Pseudomonadati</taxon>
        <taxon>Pseudomonadota</taxon>
        <taxon>Gammaproteobacteria</taxon>
        <taxon>Methylococcales</taxon>
        <taxon>Methylococcaceae</taxon>
        <taxon>Methylotuvimicrobium</taxon>
    </lineage>
</organism>
<dbReference type="InterPro" id="IPR000792">
    <property type="entry name" value="Tscrpt_reg_LuxR_C"/>
</dbReference>
<dbReference type="PANTHER" id="PTHR44688:SF16">
    <property type="entry name" value="DNA-BINDING TRANSCRIPTIONAL ACTIVATOR DEVR_DOSR"/>
    <property type="match status" value="1"/>
</dbReference>
<dbReference type="Gene3D" id="3.40.50.2300">
    <property type="match status" value="1"/>
</dbReference>
<dbReference type="STRING" id="1091494.MEALZ_3575"/>
<dbReference type="CDD" id="cd17537">
    <property type="entry name" value="REC_FixJ"/>
    <property type="match status" value="1"/>
</dbReference>
<keyword evidence="1" id="KW-0805">Transcription regulation</keyword>
<dbReference type="PROSITE" id="PS50043">
    <property type="entry name" value="HTH_LUXR_2"/>
    <property type="match status" value="1"/>
</dbReference>
<keyword evidence="2" id="KW-0238">DNA-binding</keyword>
<dbReference type="InterPro" id="IPR011006">
    <property type="entry name" value="CheY-like_superfamily"/>
</dbReference>
<dbReference type="AlphaFoldDB" id="G4SWK7"/>
<feature type="domain" description="HTH luxR-type" evidence="5">
    <location>
        <begin position="141"/>
        <end position="206"/>
    </location>
</feature>
<dbReference type="GO" id="GO:0006355">
    <property type="term" value="P:regulation of DNA-templated transcription"/>
    <property type="evidence" value="ECO:0007669"/>
    <property type="project" value="InterPro"/>
</dbReference>
<dbReference type="SMART" id="SM00448">
    <property type="entry name" value="REC"/>
    <property type="match status" value="1"/>
</dbReference>